<gene>
    <name evidence="2" type="ORF">RchiOBHm_Chr6g0254821</name>
</gene>
<accession>A0A2P6PLQ6</accession>
<feature type="domain" description="NAD(P)-binding" evidence="1">
    <location>
        <begin position="12"/>
        <end position="54"/>
    </location>
</feature>
<evidence type="ECO:0000259" key="1">
    <source>
        <dbReference type="Pfam" id="PF13460"/>
    </source>
</evidence>
<dbReference type="Pfam" id="PF13460">
    <property type="entry name" value="NAD_binding_10"/>
    <property type="match status" value="1"/>
</dbReference>
<protein>
    <submittedName>
        <fullName evidence="2">Putative NAD(P)-binding domain-containing protein</fullName>
    </submittedName>
</protein>
<name>A0A2P6PLQ6_ROSCH</name>
<dbReference type="InterPro" id="IPR016040">
    <property type="entry name" value="NAD(P)-bd_dom"/>
</dbReference>
<dbReference type="PANTHER" id="PTHR15020:SF11">
    <property type="entry name" value="OS06G0360300 PROTEIN"/>
    <property type="match status" value="1"/>
</dbReference>
<proteinExistence type="predicted"/>
<dbReference type="Gramene" id="PRQ22858">
    <property type="protein sequence ID" value="PRQ22858"/>
    <property type="gene ID" value="RchiOBHm_Chr6g0254821"/>
</dbReference>
<dbReference type="Gene3D" id="3.40.50.720">
    <property type="entry name" value="NAD(P)-binding Rossmann-like Domain"/>
    <property type="match status" value="1"/>
</dbReference>
<dbReference type="EMBL" id="PDCK01000044">
    <property type="protein sequence ID" value="PRQ22858.1"/>
    <property type="molecule type" value="Genomic_DNA"/>
</dbReference>
<keyword evidence="3" id="KW-1185">Reference proteome</keyword>
<evidence type="ECO:0000313" key="3">
    <source>
        <dbReference type="Proteomes" id="UP000238479"/>
    </source>
</evidence>
<evidence type="ECO:0000313" key="2">
    <source>
        <dbReference type="EMBL" id="PRQ22858.1"/>
    </source>
</evidence>
<dbReference type="AlphaFoldDB" id="A0A2P6PLQ6"/>
<organism evidence="2 3">
    <name type="scientific">Rosa chinensis</name>
    <name type="common">China rose</name>
    <dbReference type="NCBI Taxonomy" id="74649"/>
    <lineage>
        <taxon>Eukaryota</taxon>
        <taxon>Viridiplantae</taxon>
        <taxon>Streptophyta</taxon>
        <taxon>Embryophyta</taxon>
        <taxon>Tracheophyta</taxon>
        <taxon>Spermatophyta</taxon>
        <taxon>Magnoliopsida</taxon>
        <taxon>eudicotyledons</taxon>
        <taxon>Gunneridae</taxon>
        <taxon>Pentapetalae</taxon>
        <taxon>rosids</taxon>
        <taxon>fabids</taxon>
        <taxon>Rosales</taxon>
        <taxon>Rosaceae</taxon>
        <taxon>Rosoideae</taxon>
        <taxon>Rosoideae incertae sedis</taxon>
        <taxon>Rosa</taxon>
    </lineage>
</organism>
<dbReference type="Proteomes" id="UP000238479">
    <property type="component" value="Chromosome 6"/>
</dbReference>
<dbReference type="SUPFAM" id="SSF51735">
    <property type="entry name" value="NAD(P)-binding Rossmann-fold domains"/>
    <property type="match status" value="1"/>
</dbReference>
<dbReference type="InterPro" id="IPR036291">
    <property type="entry name" value="NAD(P)-bd_dom_sf"/>
</dbReference>
<dbReference type="STRING" id="74649.A0A2P6PLQ6"/>
<reference evidence="2 3" key="1">
    <citation type="journal article" date="2018" name="Nat. Genet.">
        <title>The Rosa genome provides new insights in the design of modern roses.</title>
        <authorList>
            <person name="Bendahmane M."/>
        </authorList>
    </citation>
    <scope>NUCLEOTIDE SEQUENCE [LARGE SCALE GENOMIC DNA]</scope>
    <source>
        <strain evidence="3">cv. Old Blush</strain>
    </source>
</reference>
<sequence>MEHQWGRFSIQLTYFLISKLQAEHYIRKSGINYTIIRPGELRNEPLTGNLVMEPEVSQDTIWRHPSPEIWWWN</sequence>
<comment type="caution">
    <text evidence="2">The sequence shown here is derived from an EMBL/GenBank/DDBJ whole genome shotgun (WGS) entry which is preliminary data.</text>
</comment>
<dbReference type="PANTHER" id="PTHR15020">
    <property type="entry name" value="FLAVIN REDUCTASE-RELATED"/>
    <property type="match status" value="1"/>
</dbReference>